<keyword evidence="2" id="KW-0560">Oxidoreductase</keyword>
<evidence type="ECO:0000313" key="4">
    <source>
        <dbReference type="Proteomes" id="UP000271469"/>
    </source>
</evidence>
<reference evidence="3 4" key="1">
    <citation type="submission" date="2018-11" db="EMBL/GenBank/DDBJ databases">
        <title>Gordonia insulae sp. nov., isolated from an island soil.</title>
        <authorList>
            <person name="Kim Y.S."/>
            <person name="Kim S.B."/>
        </authorList>
    </citation>
    <scope>NUCLEOTIDE SEQUENCE [LARGE SCALE GENOMIC DNA]</scope>
    <source>
        <strain evidence="3 4">MMS17-SY073</strain>
    </source>
</reference>
<name>A0A3G8JK86_9ACTN</name>
<gene>
    <name evidence="3" type="ORF">D7316_02050</name>
</gene>
<evidence type="ECO:0000256" key="1">
    <source>
        <dbReference type="ARBA" id="ARBA00006484"/>
    </source>
</evidence>
<protein>
    <submittedName>
        <fullName evidence="3">Uncharacterized protein</fullName>
    </submittedName>
</protein>
<dbReference type="RefSeq" id="WP_124708154.1">
    <property type="nucleotide sequence ID" value="NZ_CP033972.1"/>
</dbReference>
<dbReference type="AlphaFoldDB" id="A0A3G8JK86"/>
<evidence type="ECO:0000256" key="2">
    <source>
        <dbReference type="ARBA" id="ARBA00023002"/>
    </source>
</evidence>
<dbReference type="SUPFAM" id="SSF51735">
    <property type="entry name" value="NAD(P)-binding Rossmann-fold domains"/>
    <property type="match status" value="1"/>
</dbReference>
<accession>A0A3G8JK86</accession>
<keyword evidence="4" id="KW-1185">Reference proteome</keyword>
<dbReference type="PANTHER" id="PTHR43669:SF3">
    <property type="entry name" value="ALCOHOL DEHYDROGENASE, PUTATIVE (AFU_ORTHOLOGUE AFUA_3G03445)-RELATED"/>
    <property type="match status" value="1"/>
</dbReference>
<evidence type="ECO:0000313" key="3">
    <source>
        <dbReference type="EMBL" id="AZG45454.1"/>
    </source>
</evidence>
<dbReference type="KEGG" id="gom:D7316_02050"/>
<dbReference type="Proteomes" id="UP000271469">
    <property type="component" value="Chromosome"/>
</dbReference>
<dbReference type="InterPro" id="IPR036291">
    <property type="entry name" value="NAD(P)-bd_dom_sf"/>
</dbReference>
<dbReference type="Gene3D" id="3.40.50.720">
    <property type="entry name" value="NAD(P)-binding Rossmann-like Domain"/>
    <property type="match status" value="1"/>
</dbReference>
<dbReference type="CDD" id="cd05233">
    <property type="entry name" value="SDR_c"/>
    <property type="match status" value="1"/>
</dbReference>
<dbReference type="EMBL" id="CP033972">
    <property type="protein sequence ID" value="AZG45454.1"/>
    <property type="molecule type" value="Genomic_DNA"/>
</dbReference>
<proteinExistence type="inferred from homology"/>
<comment type="similarity">
    <text evidence="1">Belongs to the short-chain dehydrogenases/reductases (SDR) family.</text>
</comment>
<sequence>MPRALLIGATGTVGRAVAEVLCSRNWDVILSARTGQRLDDLSASLPSAQVTTQPCSVESITETDALADRCSAASLDAVVVTTAASWTPRPIAELDFDIISDVFERDLRLHVNAARTFIPRLSPGAVYLATGGGMADFTFPGMGPMSMTQAAQRALLRSWHKEGKTSGVHIRELLIAAMVRGHGPDDAREGSLTATEVAEHLAQVVENPLDTPGAVVTIDPSSRTTHSYTGGI</sequence>
<dbReference type="GO" id="GO:0016491">
    <property type="term" value="F:oxidoreductase activity"/>
    <property type="evidence" value="ECO:0007669"/>
    <property type="project" value="UniProtKB-KW"/>
</dbReference>
<organism evidence="3 4">
    <name type="scientific">Gordonia insulae</name>
    <dbReference type="NCBI Taxonomy" id="2420509"/>
    <lineage>
        <taxon>Bacteria</taxon>
        <taxon>Bacillati</taxon>
        <taxon>Actinomycetota</taxon>
        <taxon>Actinomycetes</taxon>
        <taxon>Mycobacteriales</taxon>
        <taxon>Gordoniaceae</taxon>
        <taxon>Gordonia</taxon>
    </lineage>
</organism>
<dbReference type="Pfam" id="PF00106">
    <property type="entry name" value="adh_short"/>
    <property type="match status" value="1"/>
</dbReference>
<dbReference type="InterPro" id="IPR002347">
    <property type="entry name" value="SDR_fam"/>
</dbReference>
<dbReference type="PANTHER" id="PTHR43669">
    <property type="entry name" value="5-KETO-D-GLUCONATE 5-REDUCTASE"/>
    <property type="match status" value="1"/>
</dbReference>
<dbReference type="OrthoDB" id="4545409at2"/>